<keyword evidence="4" id="KW-1185">Reference proteome</keyword>
<dbReference type="OrthoDB" id="63471at2"/>
<evidence type="ECO:0000313" key="3">
    <source>
        <dbReference type="EMBL" id="GEM49601.1"/>
    </source>
</evidence>
<reference evidence="3 4" key="1">
    <citation type="submission" date="2019-07" db="EMBL/GenBank/DDBJ databases">
        <title>Whole genome shotgun sequence of Deinococcus cellulosilyticus NBRC 106333.</title>
        <authorList>
            <person name="Hosoyama A."/>
            <person name="Uohara A."/>
            <person name="Ohji S."/>
            <person name="Ichikawa N."/>
        </authorList>
    </citation>
    <scope>NUCLEOTIDE SEQUENCE [LARGE SCALE GENOMIC DNA]</scope>
    <source>
        <strain evidence="3 4">NBRC 106333</strain>
    </source>
</reference>
<name>A0A511NB45_DEIC1</name>
<evidence type="ECO:0000256" key="1">
    <source>
        <dbReference type="SAM" id="SignalP"/>
    </source>
</evidence>
<dbReference type="CDD" id="cd16324">
    <property type="entry name" value="LolA_fold-like"/>
    <property type="match status" value="1"/>
</dbReference>
<keyword evidence="1" id="KW-0732">Signal</keyword>
<evidence type="ECO:0000313" key="4">
    <source>
        <dbReference type="Proteomes" id="UP000321306"/>
    </source>
</evidence>
<dbReference type="AlphaFoldDB" id="A0A511NB45"/>
<evidence type="ECO:0000259" key="2">
    <source>
        <dbReference type="Pfam" id="PF17131"/>
    </source>
</evidence>
<dbReference type="Proteomes" id="UP000321306">
    <property type="component" value="Unassembled WGS sequence"/>
</dbReference>
<dbReference type="InterPro" id="IPR029046">
    <property type="entry name" value="LolA/LolB/LppX"/>
</dbReference>
<proteinExistence type="predicted"/>
<protein>
    <recommendedName>
        <fullName evidence="2">Uncharacterized protein TP-0789 domain-containing protein</fullName>
    </recommendedName>
</protein>
<accession>A0A511NB45</accession>
<feature type="chain" id="PRO_5021961032" description="Uncharacterized protein TP-0789 domain-containing protein" evidence="1">
    <location>
        <begin position="18"/>
        <end position="218"/>
    </location>
</feature>
<comment type="caution">
    <text evidence="3">The sequence shown here is derived from an EMBL/GenBank/DDBJ whole genome shotgun (WGS) entry which is preliminary data.</text>
</comment>
<dbReference type="PANTHER" id="PTHR37507">
    <property type="entry name" value="SPORULATION PROTEIN YDCC"/>
    <property type="match status" value="1"/>
</dbReference>
<feature type="signal peptide" evidence="1">
    <location>
        <begin position="1"/>
        <end position="17"/>
    </location>
</feature>
<dbReference type="RefSeq" id="WP_146890436.1">
    <property type="nucleotide sequence ID" value="NZ_BJXB01000038.1"/>
</dbReference>
<dbReference type="PANTHER" id="PTHR37507:SF2">
    <property type="entry name" value="SPORULATION PROTEIN YDCC"/>
    <property type="match status" value="1"/>
</dbReference>
<dbReference type="Gene3D" id="2.50.20.10">
    <property type="entry name" value="Lipoprotein localisation LolA/LolB/LppX"/>
    <property type="match status" value="1"/>
</dbReference>
<dbReference type="EMBL" id="BJXB01000038">
    <property type="protein sequence ID" value="GEM49601.1"/>
    <property type="molecule type" value="Genomic_DNA"/>
</dbReference>
<dbReference type="InterPro" id="IPR052944">
    <property type="entry name" value="Sporulation_related"/>
</dbReference>
<dbReference type="InterPro" id="IPR033399">
    <property type="entry name" value="TP_0789-like"/>
</dbReference>
<dbReference type="SUPFAM" id="SSF89392">
    <property type="entry name" value="Prokaryotic lipoproteins and lipoprotein localization factors"/>
    <property type="match status" value="1"/>
</dbReference>
<dbReference type="Pfam" id="PF17131">
    <property type="entry name" value="LolA_like"/>
    <property type="match status" value="1"/>
</dbReference>
<gene>
    <name evidence="3" type="ORF">DC3_52360</name>
</gene>
<sequence length="218" mass="23966">MKKVLFTVLLMGSAALAQTADDIIAKVQANQKTVKDVTIRVVGKAELDAGAQSIDLDIQSIPASNLTRISFNAPDALADNVVVLDKNTVYNYLFLTNQVTVQSAKKARLEGFSFDFTKFADFSTELGKDKFSLKLISTDNARDGKVYVIEATPKEQDLGFTKTRVTITENGWRPLRMQALDSKGKLLADLNFTTWKTNTGLKASTLKSLPKDAQVIKK</sequence>
<organism evidence="3 4">
    <name type="scientific">Deinococcus cellulosilyticus (strain DSM 18568 / NBRC 106333 / KACC 11606 / 5516J-15)</name>
    <dbReference type="NCBI Taxonomy" id="1223518"/>
    <lineage>
        <taxon>Bacteria</taxon>
        <taxon>Thermotogati</taxon>
        <taxon>Deinococcota</taxon>
        <taxon>Deinococci</taxon>
        <taxon>Deinococcales</taxon>
        <taxon>Deinococcaceae</taxon>
        <taxon>Deinococcus</taxon>
    </lineage>
</organism>
<feature type="domain" description="Uncharacterized protein TP-0789" evidence="2">
    <location>
        <begin position="69"/>
        <end position="200"/>
    </location>
</feature>